<evidence type="ECO:0000313" key="2">
    <source>
        <dbReference type="EMBL" id="KAJ6829512.1"/>
    </source>
</evidence>
<evidence type="ECO:0000256" key="1">
    <source>
        <dbReference type="SAM" id="MobiDB-lite"/>
    </source>
</evidence>
<keyword evidence="4" id="KW-1185">Reference proteome</keyword>
<reference evidence="3" key="1">
    <citation type="journal article" date="2023" name="GigaByte">
        <title>Genome assembly of the bearded iris, Iris pallida Lam.</title>
        <authorList>
            <person name="Bruccoleri R.E."/>
            <person name="Oakeley E.J."/>
            <person name="Faust A.M.E."/>
            <person name="Altorfer M."/>
            <person name="Dessus-Babus S."/>
            <person name="Burckhardt D."/>
            <person name="Oertli M."/>
            <person name="Naumann U."/>
            <person name="Petersen F."/>
            <person name="Wong J."/>
        </authorList>
    </citation>
    <scope>NUCLEOTIDE SEQUENCE</scope>
    <source>
        <strain evidence="3">GSM-AAB239-AS_SAM_17_03QT</strain>
    </source>
</reference>
<dbReference type="AlphaFoldDB" id="A0AAX6GU49"/>
<dbReference type="Proteomes" id="UP001140949">
    <property type="component" value="Unassembled WGS sequence"/>
</dbReference>
<comment type="caution">
    <text evidence="3">The sequence shown here is derived from an EMBL/GenBank/DDBJ whole genome shotgun (WGS) entry which is preliminary data.</text>
</comment>
<evidence type="ECO:0000313" key="4">
    <source>
        <dbReference type="Proteomes" id="UP001140949"/>
    </source>
</evidence>
<name>A0AAX6GU49_IRIPA</name>
<feature type="compositionally biased region" description="Basic residues" evidence="1">
    <location>
        <begin position="58"/>
        <end position="67"/>
    </location>
</feature>
<feature type="region of interest" description="Disordered" evidence="1">
    <location>
        <begin position="38"/>
        <end position="68"/>
    </location>
</feature>
<feature type="compositionally biased region" description="Low complexity" evidence="1">
    <location>
        <begin position="38"/>
        <end position="57"/>
    </location>
</feature>
<proteinExistence type="predicted"/>
<protein>
    <submittedName>
        <fullName evidence="3">Sorting nexin 1-like</fullName>
    </submittedName>
</protein>
<dbReference type="EMBL" id="JANAVB010016195">
    <property type="protein sequence ID" value="KAJ6832266.1"/>
    <property type="molecule type" value="Genomic_DNA"/>
</dbReference>
<dbReference type="EMBL" id="JANAVB010018484">
    <property type="protein sequence ID" value="KAJ6829512.1"/>
    <property type="molecule type" value="Genomic_DNA"/>
</dbReference>
<evidence type="ECO:0000313" key="3">
    <source>
        <dbReference type="EMBL" id="KAJ6832266.1"/>
    </source>
</evidence>
<accession>A0AAX6GU49</accession>
<organism evidence="3 4">
    <name type="scientific">Iris pallida</name>
    <name type="common">Sweet iris</name>
    <dbReference type="NCBI Taxonomy" id="29817"/>
    <lineage>
        <taxon>Eukaryota</taxon>
        <taxon>Viridiplantae</taxon>
        <taxon>Streptophyta</taxon>
        <taxon>Embryophyta</taxon>
        <taxon>Tracheophyta</taxon>
        <taxon>Spermatophyta</taxon>
        <taxon>Magnoliopsida</taxon>
        <taxon>Liliopsida</taxon>
        <taxon>Asparagales</taxon>
        <taxon>Iridaceae</taxon>
        <taxon>Iridoideae</taxon>
        <taxon>Irideae</taxon>
        <taxon>Iris</taxon>
    </lineage>
</organism>
<reference evidence="3" key="2">
    <citation type="submission" date="2023-04" db="EMBL/GenBank/DDBJ databases">
        <authorList>
            <person name="Bruccoleri R.E."/>
            <person name="Oakeley E.J."/>
            <person name="Faust A.-M."/>
            <person name="Dessus-Babus S."/>
            <person name="Altorfer M."/>
            <person name="Burckhardt D."/>
            <person name="Oertli M."/>
            <person name="Naumann U."/>
            <person name="Petersen F."/>
            <person name="Wong J."/>
        </authorList>
    </citation>
    <scope>NUCLEOTIDE SEQUENCE</scope>
    <source>
        <strain evidence="3">GSM-AAB239-AS_SAM_17_03QT</strain>
        <tissue evidence="3">Leaf</tissue>
    </source>
</reference>
<sequence length="89" mass="10328">MTSQRWRLTLSPPCFVDFGINFVEFRVLEACLGGCQRRATTPCTTRSSTSPSTSPRTTSRRPTRRLPSRTIRTREGIWRWYRALSLNYA</sequence>
<gene>
    <name evidence="3" type="ORF">M6B38_343860</name>
    <name evidence="2" type="ORF">M6B38_358060</name>
</gene>